<evidence type="ECO:0000313" key="3">
    <source>
        <dbReference type="Proteomes" id="UP001352263"/>
    </source>
</evidence>
<dbReference type="RefSeq" id="WP_326509928.1">
    <property type="nucleotide sequence ID" value="NZ_JAWIIV010000049.1"/>
</dbReference>
<comment type="caution">
    <text evidence="2">The sequence shown here is derived from an EMBL/GenBank/DDBJ whole genome shotgun (WGS) entry which is preliminary data.</text>
</comment>
<name>A0ABU6JIL6_9BURK</name>
<gene>
    <name evidence="2" type="ORF">RY831_29545</name>
</gene>
<sequence>MFAFHSTVRRIVCIFLLMLLPLHSFAVQGGWLSAGQAYDLAHEAEHLEGTRHHHGDDGTVHYDDSGESTKHFSEHSASQPAFGLPTLSLPQLTFESATAAPTRLTQYIPDPIPERLQRPPSALG</sequence>
<dbReference type="EMBL" id="JAWIIV010000049">
    <property type="protein sequence ID" value="MEC4723306.1"/>
    <property type="molecule type" value="Genomic_DNA"/>
</dbReference>
<proteinExistence type="predicted"/>
<dbReference type="Proteomes" id="UP001352263">
    <property type="component" value="Unassembled WGS sequence"/>
</dbReference>
<feature type="compositionally biased region" description="Basic and acidic residues" evidence="1">
    <location>
        <begin position="48"/>
        <end position="74"/>
    </location>
</feature>
<protein>
    <recommendedName>
        <fullName evidence="4">Cobalt transporter</fullName>
    </recommendedName>
</protein>
<evidence type="ECO:0008006" key="4">
    <source>
        <dbReference type="Google" id="ProtNLM"/>
    </source>
</evidence>
<evidence type="ECO:0000313" key="2">
    <source>
        <dbReference type="EMBL" id="MEC4723306.1"/>
    </source>
</evidence>
<feature type="region of interest" description="Disordered" evidence="1">
    <location>
        <begin position="104"/>
        <end position="124"/>
    </location>
</feature>
<organism evidence="2 3">
    <name type="scientific">Noviherbaspirillum album</name>
    <dbReference type="NCBI Taxonomy" id="3080276"/>
    <lineage>
        <taxon>Bacteria</taxon>
        <taxon>Pseudomonadati</taxon>
        <taxon>Pseudomonadota</taxon>
        <taxon>Betaproteobacteria</taxon>
        <taxon>Burkholderiales</taxon>
        <taxon>Oxalobacteraceae</taxon>
        <taxon>Noviherbaspirillum</taxon>
    </lineage>
</organism>
<feature type="region of interest" description="Disordered" evidence="1">
    <location>
        <begin position="48"/>
        <end position="84"/>
    </location>
</feature>
<accession>A0ABU6JIL6</accession>
<evidence type="ECO:0000256" key="1">
    <source>
        <dbReference type="SAM" id="MobiDB-lite"/>
    </source>
</evidence>
<reference evidence="2 3" key="1">
    <citation type="submission" date="2023-10" db="EMBL/GenBank/DDBJ databases">
        <title>Noviherbaspirillum sp. CPCC 100848 genome assembly.</title>
        <authorList>
            <person name="Li X.Y."/>
            <person name="Fang X.M."/>
        </authorList>
    </citation>
    <scope>NUCLEOTIDE SEQUENCE [LARGE SCALE GENOMIC DNA]</scope>
    <source>
        <strain evidence="2 3">CPCC 100848</strain>
    </source>
</reference>
<keyword evidence="3" id="KW-1185">Reference proteome</keyword>